<keyword evidence="2" id="KW-1185">Reference proteome</keyword>
<dbReference type="EMBL" id="UZAH01030426">
    <property type="protein sequence ID" value="VDP10516.1"/>
    <property type="molecule type" value="Genomic_DNA"/>
</dbReference>
<accession>A0A3P8ETL8</accession>
<proteinExistence type="predicted"/>
<evidence type="ECO:0000313" key="3">
    <source>
        <dbReference type="WBParaSite" id="HPBE_0001804101-mRNA-1"/>
    </source>
</evidence>
<dbReference type="Proteomes" id="UP000050761">
    <property type="component" value="Unassembled WGS sequence"/>
</dbReference>
<gene>
    <name evidence="1" type="ORF">HPBE_LOCUS18040</name>
</gene>
<evidence type="ECO:0000313" key="2">
    <source>
        <dbReference type="Proteomes" id="UP000050761"/>
    </source>
</evidence>
<reference evidence="1 2" key="1">
    <citation type="submission" date="2018-11" db="EMBL/GenBank/DDBJ databases">
        <authorList>
            <consortium name="Pathogen Informatics"/>
        </authorList>
    </citation>
    <scope>NUCLEOTIDE SEQUENCE [LARGE SCALE GENOMIC DNA]</scope>
</reference>
<organism evidence="2 3">
    <name type="scientific">Heligmosomoides polygyrus</name>
    <name type="common">Parasitic roundworm</name>
    <dbReference type="NCBI Taxonomy" id="6339"/>
    <lineage>
        <taxon>Eukaryota</taxon>
        <taxon>Metazoa</taxon>
        <taxon>Ecdysozoa</taxon>
        <taxon>Nematoda</taxon>
        <taxon>Chromadorea</taxon>
        <taxon>Rhabditida</taxon>
        <taxon>Rhabditina</taxon>
        <taxon>Rhabditomorpha</taxon>
        <taxon>Strongyloidea</taxon>
        <taxon>Heligmosomidae</taxon>
        <taxon>Heligmosomoides</taxon>
    </lineage>
</organism>
<sequence>MRGNKFVGGVRAAPGYKQSIRGPNMVFVCRATRSGKPSLASFRPRVASERFAHLSVDEIQYGREAEHTYDY</sequence>
<accession>A0A183G868</accession>
<protein>
    <submittedName>
        <fullName evidence="3">SCP domain-containing protein</fullName>
    </submittedName>
</protein>
<reference evidence="3" key="2">
    <citation type="submission" date="2019-09" db="UniProtKB">
        <authorList>
            <consortium name="WormBaseParasite"/>
        </authorList>
    </citation>
    <scope>IDENTIFICATION</scope>
</reference>
<evidence type="ECO:0000313" key="1">
    <source>
        <dbReference type="EMBL" id="VDP10516.1"/>
    </source>
</evidence>
<dbReference type="WBParaSite" id="HPBE_0001804101-mRNA-1">
    <property type="protein sequence ID" value="HPBE_0001804101-mRNA-1"/>
    <property type="gene ID" value="HPBE_0001804101"/>
</dbReference>
<name>A0A183G868_HELPZ</name>
<dbReference type="AlphaFoldDB" id="A0A183G868"/>